<reference evidence="2 3" key="1">
    <citation type="submission" date="2006-04" db="EMBL/GenBank/DDBJ databases">
        <authorList>
            <person name="Nierman W.C."/>
        </authorList>
    </citation>
    <scope>NUCLEOTIDE SEQUENCE [LARGE SCALE GENOMIC DNA]</scope>
    <source>
        <strain evidence="2 3">DW4/3-1</strain>
    </source>
</reference>
<evidence type="ECO:0000256" key="1">
    <source>
        <dbReference type="SAM" id="MobiDB-lite"/>
    </source>
</evidence>
<sequence>MAEHDSGRKRARPPIASQGVVALLERWVSQLERGSSRAALEPEAPSPPNLHDPSRQDPEPFSETWSEEGLPKPDIHPSPGRTPAEANPPASRAEQEQASAARAARAEIRPQGAVFTLPGPTQIVLAHEDGKLIHSGTIGIRGPCAPSREEWLGLGLKKAQALALEFVLVWFGAPFDAATGGEEPCWGTWPFSGRAFIEVLAHWKHLDAAAFNARLGRWGVDVTLGQPAAPSSLTVIDTEQGRPLGGREALSLLGKDARLFAALAHAGRERSAQLAQLRFIAEKTLPTLLARAGQEPPAAESSPELALTPRMLALLLHAELRLGFRGSAKLAALAREDAGRPRAEEHAAQRFAAELYAFGRPREAAEVRRILYSPELATALA</sequence>
<dbReference type="AlphaFoldDB" id="Q099R3"/>
<dbReference type="Proteomes" id="UP000032702">
    <property type="component" value="Unassembled WGS sequence"/>
</dbReference>
<gene>
    <name evidence="2" type="ORF">STIAU_3284</name>
</gene>
<evidence type="ECO:0000313" key="3">
    <source>
        <dbReference type="Proteomes" id="UP000032702"/>
    </source>
</evidence>
<feature type="region of interest" description="Disordered" evidence="1">
    <location>
        <begin position="33"/>
        <end position="105"/>
    </location>
</feature>
<evidence type="ECO:0000313" key="2">
    <source>
        <dbReference type="EMBL" id="EAU68483.1"/>
    </source>
</evidence>
<comment type="caution">
    <text evidence="2">The sequence shown here is derived from an EMBL/GenBank/DDBJ whole genome shotgun (WGS) entry which is preliminary data.</text>
</comment>
<dbReference type="EMBL" id="AAMD01000017">
    <property type="protein sequence ID" value="EAU68483.1"/>
    <property type="molecule type" value="Genomic_DNA"/>
</dbReference>
<feature type="compositionally biased region" description="Low complexity" evidence="1">
    <location>
        <begin position="90"/>
        <end position="103"/>
    </location>
</feature>
<dbReference type="OrthoDB" id="5525553at2"/>
<proteinExistence type="predicted"/>
<organism evidence="2 3">
    <name type="scientific">Stigmatella aurantiaca (strain DW4/3-1)</name>
    <dbReference type="NCBI Taxonomy" id="378806"/>
    <lineage>
        <taxon>Bacteria</taxon>
        <taxon>Pseudomonadati</taxon>
        <taxon>Myxococcota</taxon>
        <taxon>Myxococcia</taxon>
        <taxon>Myxococcales</taxon>
        <taxon>Cystobacterineae</taxon>
        <taxon>Archangiaceae</taxon>
        <taxon>Stigmatella</taxon>
    </lineage>
</organism>
<dbReference type="RefSeq" id="WP_002612063.1">
    <property type="nucleotide sequence ID" value="NC_014623.1"/>
</dbReference>
<accession>Q099R3</accession>
<name>Q099R3_STIAD</name>
<protein>
    <submittedName>
        <fullName evidence="2">Uncharacterized protein</fullName>
    </submittedName>
</protein>